<evidence type="ECO:0000256" key="1">
    <source>
        <dbReference type="SAM" id="MobiDB-lite"/>
    </source>
</evidence>
<name>A0ABS6SN01_9SPHN</name>
<evidence type="ECO:0000313" key="4">
    <source>
        <dbReference type="Proteomes" id="UP000699975"/>
    </source>
</evidence>
<comment type="caution">
    <text evidence="3">The sequence shown here is derived from an EMBL/GenBank/DDBJ whole genome shotgun (WGS) entry which is preliminary data.</text>
</comment>
<keyword evidence="2" id="KW-0812">Transmembrane</keyword>
<keyword evidence="2" id="KW-1133">Transmembrane helix</keyword>
<sequence>MGESALLRSEDRVAIPIAVALHVGVVALLVLQPVRDQTAILPERMTVSLATDIGLEATAPDPVAESRTAIAPVLGEELGTRPENDPSEAAETPPPSPPSTTRTTSAPSNPAPNRPRPDRAETPARNAPSGGGSRVGSDFLPGSGSSTSTDETRIPASDIGPSAKASIIQAIVRQIRPHWNAPSGVDAELLVTELAFDLNEDGSLKGRPRVLRQSGENAANLAQKSLHAERAIRAVQLAAPFDLPDEYYNAWKSIRGARFDRNLSR</sequence>
<keyword evidence="4" id="KW-1185">Reference proteome</keyword>
<keyword evidence="2" id="KW-0472">Membrane</keyword>
<feature type="transmembrane region" description="Helical" evidence="2">
    <location>
        <begin position="13"/>
        <end position="31"/>
    </location>
</feature>
<reference evidence="3 4" key="1">
    <citation type="submission" date="2021-04" db="EMBL/GenBank/DDBJ databases">
        <authorList>
            <person name="Pira H."/>
            <person name="Risdian C."/>
            <person name="Wink J."/>
        </authorList>
    </citation>
    <scope>NUCLEOTIDE SEQUENCE [LARGE SCALE GENOMIC DNA]</scope>
    <source>
        <strain evidence="3 4">WH131</strain>
    </source>
</reference>
<evidence type="ECO:0000313" key="3">
    <source>
        <dbReference type="EMBL" id="MBV7266211.1"/>
    </source>
</evidence>
<accession>A0ABS6SN01</accession>
<dbReference type="EMBL" id="JAGSPB010000002">
    <property type="protein sequence ID" value="MBV7266211.1"/>
    <property type="molecule type" value="Genomic_DNA"/>
</dbReference>
<proteinExistence type="predicted"/>
<gene>
    <name evidence="3" type="ORF">KCG45_08475</name>
</gene>
<protein>
    <submittedName>
        <fullName evidence="3">Energy transducer TonB</fullName>
    </submittedName>
</protein>
<organism evidence="3 4">
    <name type="scientific">Erythrobacter ani</name>
    <dbReference type="NCBI Taxonomy" id="2827235"/>
    <lineage>
        <taxon>Bacteria</taxon>
        <taxon>Pseudomonadati</taxon>
        <taxon>Pseudomonadota</taxon>
        <taxon>Alphaproteobacteria</taxon>
        <taxon>Sphingomonadales</taxon>
        <taxon>Erythrobacteraceae</taxon>
        <taxon>Erythrobacter/Porphyrobacter group</taxon>
        <taxon>Erythrobacter</taxon>
    </lineage>
</organism>
<dbReference type="Proteomes" id="UP000699975">
    <property type="component" value="Unassembled WGS sequence"/>
</dbReference>
<feature type="compositionally biased region" description="Low complexity" evidence="1">
    <location>
        <begin position="99"/>
        <end position="108"/>
    </location>
</feature>
<feature type="region of interest" description="Disordered" evidence="1">
    <location>
        <begin position="77"/>
        <end position="160"/>
    </location>
</feature>
<evidence type="ECO:0000256" key="2">
    <source>
        <dbReference type="SAM" id="Phobius"/>
    </source>
</evidence>
<dbReference type="RefSeq" id="WP_218316838.1">
    <property type="nucleotide sequence ID" value="NZ_JAGSPB010000002.1"/>
</dbReference>